<organism evidence="17 18">
    <name type="scientific">Salinibacter ruber (strain M8)</name>
    <dbReference type="NCBI Taxonomy" id="761659"/>
    <lineage>
        <taxon>Bacteria</taxon>
        <taxon>Pseudomonadati</taxon>
        <taxon>Rhodothermota</taxon>
        <taxon>Rhodothermia</taxon>
        <taxon>Rhodothermales</taxon>
        <taxon>Salinibacteraceae</taxon>
        <taxon>Salinibacter</taxon>
    </lineage>
</organism>
<dbReference type="PANTHER" id="PTHR47964:SF1">
    <property type="entry name" value="ATP-DEPENDENT DNA HELICASE HOMOLOG RECG, CHLOROPLASTIC"/>
    <property type="match status" value="1"/>
</dbReference>
<dbReference type="InterPro" id="IPR003711">
    <property type="entry name" value="CarD-like/TRCF_RID"/>
</dbReference>
<dbReference type="HOGENOM" id="CLU_005122_1_4_10"/>
<dbReference type="EMBL" id="FP565814">
    <property type="protein sequence ID" value="CBH22983.1"/>
    <property type="molecule type" value="Genomic_DNA"/>
</dbReference>
<dbReference type="HAMAP" id="MF_00969">
    <property type="entry name" value="TRCF"/>
    <property type="match status" value="1"/>
</dbReference>
<evidence type="ECO:0000256" key="7">
    <source>
        <dbReference type="ARBA" id="ARBA00022840"/>
    </source>
</evidence>
<feature type="compositionally biased region" description="Basic and acidic residues" evidence="14">
    <location>
        <begin position="1"/>
        <end position="10"/>
    </location>
</feature>
<dbReference type="Gene3D" id="3.40.50.11180">
    <property type="match status" value="1"/>
</dbReference>
<comment type="similarity">
    <text evidence="11 13">In the C-terminal section; belongs to the helicase family. RecG subfamily.</text>
</comment>
<dbReference type="InterPro" id="IPR011545">
    <property type="entry name" value="DEAD/DEAH_box_helicase_dom"/>
</dbReference>
<sequence>MGKTIRDYRPNGESTRGRAHPVSRETCPPFSSPPSTLDRAFHVKHLRLFATRCVNAQQRRNLLARLRRWFFRSESTCHPHSGLPPRPSLMLRRRAFGVWGLRMREGARGRDPRDQSVGIALSPTRPLPRGSSLSGTSERSCTLEDDRSLESENPPPVSLTAIANRIETTAAVSRLRAWTAEAQRGDRSPALHVNGAAGSLPAFLLYHLHREPGAPLCVLTPDEDAAAYLQSDLEQLVGEPDEAILRVPATQKTPYDPDQIADSTPLIERADALQRLAEGFEGILVTSVPAVGELVPPPQAVQRETLTVENGEEIALEALADRLLEQDFSPVEFVEEPGEFARRGGILDVFPYAGTYPIRIDFFGDEVNGLREFDPQTQRSVSRLTTARLVPNLEREEAARGSIALFQYLPDEAVLATLDEAQVREGAQAQFEEAAAAYEERRAELAENDEVEQTPEDLTPPDDRFLTGDQMAAALTRHPRLQFGTFSQSSTNGTPTDTLDLEADPQPSFSSDMDLVRKRLQKNGDRDLDTFILCDSHGQSSRLRDLLESEIDHGWARLVVESLHQGFEWPGAGLAVFTDHQIFNRYHRPSTKQREGHADGMNLRDIKNLTRGDFVVHVDHGIGRFDGMKKITVRDNQQEAVRLNFADNDVLYVNVHALHKLNKYTGKEGHQPTLTKLGSEQWEKKKQRTKDQVKEVARDLIKLYAKRKASDGYAFSSDTTWQREMEASFEFEDTPDQAEATKAVKRDMEEPVPMDRLVCGDVGFGKTEVAVRAAFKAVQDGKQVAMLVPTTILAQQHHDTFSERMERFPVNVEVLSRFRSRTEQSKVLEKLEKGQVDILIGTHRITSDDITFDDLGLLVVDEEQRFGVKTKEKLRKMREAIDTLTLTATPIPRTLQFSLLGARDLSLIETPPPNRQPINTEIHTFDEDVIRDAIVYETSRGGQVFFIHNRVKTIHEVAEMVRAMVPNVRVGVGHGQMSASELEDVMLDFVNEKLDVLVSTSIIENGLDISNANTMIINHAGEHFGLSELHQLRGRVGRSQRKAFCHLLVPSVHGLTDDARERLKAVEQFSDLGSGFDIAMRDLDIRGAGSLLGAEQSGFIEDVGYETYHKILDQAVKELREEEFDDVFDGEAVPPGPETSVDVEEDAYIPESYLRDNTERLNLYRRISDAPDETTLVDLLDEMEDRFGDAPEPVQNLLTGARLRLLGERLRMPKVVYKNERLFLYLPSEDADPYFYDEVFHPLLEKLTLLDREYVMKDDVEGGLMRAIVQDVNTLDEALQVTESLLLEETKTMATVEA</sequence>
<feature type="compositionally biased region" description="Basic and acidic residues" evidence="14">
    <location>
        <begin position="141"/>
        <end position="150"/>
    </location>
</feature>
<evidence type="ECO:0000256" key="9">
    <source>
        <dbReference type="ARBA" id="ARBA00023204"/>
    </source>
</evidence>
<evidence type="ECO:0000256" key="12">
    <source>
        <dbReference type="ARBA" id="ARBA00070128"/>
    </source>
</evidence>
<dbReference type="Pfam" id="PF02559">
    <property type="entry name" value="CarD_TRCF_RID"/>
    <property type="match status" value="1"/>
</dbReference>
<keyword evidence="5 13" id="KW-0378">Hydrolase</keyword>
<dbReference type="Gene3D" id="3.90.1150.50">
    <property type="entry name" value="Transcription-repair-coupling factor, D7 domain"/>
    <property type="match status" value="1"/>
</dbReference>
<keyword evidence="4 13" id="KW-0227">DNA damage</keyword>
<evidence type="ECO:0000259" key="15">
    <source>
        <dbReference type="PROSITE" id="PS51192"/>
    </source>
</evidence>
<reference evidence="17 18" key="1">
    <citation type="journal article" date="2010" name="ISME J.">
        <title>Fine-scale evolution: genomic, phenotypic and ecological differentiation in two coexisting Salinibacter ruber strains.</title>
        <authorList>
            <person name="Pena A."/>
            <person name="Teeling H."/>
            <person name="Huerta-Cepas J."/>
            <person name="Santos F."/>
            <person name="Yarza P."/>
            <person name="Brito-Echeverria J."/>
            <person name="Lucio M."/>
            <person name="Schmitt-Kopplin P."/>
            <person name="Meseguer I."/>
            <person name="Schenowitz C."/>
            <person name="Dossat C."/>
            <person name="Barbe V."/>
            <person name="Dopazo J."/>
            <person name="Rossello-Mora R."/>
            <person name="Schuler M."/>
            <person name="Glockner F.O."/>
            <person name="Amann R."/>
            <person name="Gabaldon T."/>
            <person name="Anton J."/>
        </authorList>
    </citation>
    <scope>NUCLEOTIDE SEQUENCE [LARGE SCALE GENOMIC DNA]</scope>
    <source>
        <strain evidence="17 18">M8</strain>
    </source>
</reference>
<keyword evidence="3 13" id="KW-0547">Nucleotide-binding</keyword>
<reference evidence="18" key="2">
    <citation type="submission" date="2010-04" db="EMBL/GenBank/DDBJ databases">
        <title>Genome sequence of Salinibacter ruber M8.</title>
        <authorList>
            <consortium name="Genoscope"/>
        </authorList>
    </citation>
    <scope>NUCLEOTIDE SEQUENCE [LARGE SCALE GENOMIC DNA]</scope>
    <source>
        <strain evidence="18">M8</strain>
    </source>
</reference>
<dbReference type="SMART" id="SM00487">
    <property type="entry name" value="DEXDc"/>
    <property type="match status" value="1"/>
</dbReference>
<evidence type="ECO:0000313" key="17">
    <source>
        <dbReference type="EMBL" id="CBH22983.1"/>
    </source>
</evidence>
<keyword evidence="9 13" id="KW-0234">DNA repair</keyword>
<dbReference type="InterPro" id="IPR005118">
    <property type="entry name" value="TRCF_C"/>
</dbReference>
<dbReference type="Pfam" id="PF00270">
    <property type="entry name" value="DEAD"/>
    <property type="match status" value="1"/>
</dbReference>
<dbReference type="EC" id="3.6.4.-" evidence="13"/>
<dbReference type="SUPFAM" id="SSF143517">
    <property type="entry name" value="TRCF domain-like"/>
    <property type="match status" value="1"/>
</dbReference>
<dbReference type="SUPFAM" id="SSF141259">
    <property type="entry name" value="CarD-like"/>
    <property type="match status" value="1"/>
</dbReference>
<gene>
    <name evidence="13 17" type="primary">mfd</name>
    <name evidence="17" type="ordered locus">SRM_00062</name>
</gene>
<evidence type="ECO:0000259" key="16">
    <source>
        <dbReference type="PROSITE" id="PS51194"/>
    </source>
</evidence>
<feature type="region of interest" description="Disordered" evidence="14">
    <location>
        <begin position="1"/>
        <end position="33"/>
    </location>
</feature>
<keyword evidence="7 13" id="KW-0067">ATP-binding</keyword>
<evidence type="ECO:0000313" key="18">
    <source>
        <dbReference type="Proteomes" id="UP000000933"/>
    </source>
</evidence>
<evidence type="ECO:0000256" key="5">
    <source>
        <dbReference type="ARBA" id="ARBA00022801"/>
    </source>
</evidence>
<evidence type="ECO:0000256" key="1">
    <source>
        <dbReference type="ARBA" id="ARBA00004496"/>
    </source>
</evidence>
<dbReference type="PROSITE" id="PS51192">
    <property type="entry name" value="HELICASE_ATP_BIND_1"/>
    <property type="match status" value="1"/>
</dbReference>
<dbReference type="InterPro" id="IPR014001">
    <property type="entry name" value="Helicase_ATP-bd"/>
</dbReference>
<dbReference type="Pfam" id="PF00271">
    <property type="entry name" value="Helicase_C"/>
    <property type="match status" value="1"/>
</dbReference>
<dbReference type="InterPro" id="IPR036101">
    <property type="entry name" value="CarD-like/TRCF_RID_sf"/>
</dbReference>
<feature type="domain" description="Helicase ATP-binding" evidence="15">
    <location>
        <begin position="747"/>
        <end position="908"/>
    </location>
</feature>
<feature type="compositionally biased region" description="Polar residues" evidence="14">
    <location>
        <begin position="131"/>
        <end position="140"/>
    </location>
</feature>
<dbReference type="InterPro" id="IPR041471">
    <property type="entry name" value="UvrB_inter"/>
</dbReference>
<evidence type="ECO:0000256" key="14">
    <source>
        <dbReference type="SAM" id="MobiDB-lite"/>
    </source>
</evidence>
<dbReference type="GO" id="GO:0005524">
    <property type="term" value="F:ATP binding"/>
    <property type="evidence" value="ECO:0007669"/>
    <property type="project" value="UniProtKB-UniRule"/>
</dbReference>
<protein>
    <recommendedName>
        <fullName evidence="12 13">Transcription-repair-coupling factor</fullName>
        <shortName evidence="13">TRCF</shortName>
        <ecNumber evidence="13">3.6.4.-</ecNumber>
    </recommendedName>
</protein>
<evidence type="ECO:0000256" key="2">
    <source>
        <dbReference type="ARBA" id="ARBA00022490"/>
    </source>
</evidence>
<dbReference type="Gene3D" id="2.40.10.170">
    <property type="match status" value="1"/>
</dbReference>
<dbReference type="NCBIfam" id="TIGR00580">
    <property type="entry name" value="mfd"/>
    <property type="match status" value="1"/>
</dbReference>
<dbReference type="InterPro" id="IPR001650">
    <property type="entry name" value="Helicase_C-like"/>
</dbReference>
<evidence type="ECO:0000256" key="3">
    <source>
        <dbReference type="ARBA" id="ARBA00022741"/>
    </source>
</evidence>
<dbReference type="Pfam" id="PF03461">
    <property type="entry name" value="TRCF"/>
    <property type="match status" value="1"/>
</dbReference>
<feature type="region of interest" description="Disordered" evidence="14">
    <location>
        <begin position="107"/>
        <end position="156"/>
    </location>
</feature>
<dbReference type="SUPFAM" id="SSF52540">
    <property type="entry name" value="P-loop containing nucleoside triphosphate hydrolases"/>
    <property type="match status" value="4"/>
</dbReference>
<feature type="domain" description="Helicase C-terminal" evidence="16">
    <location>
        <begin position="929"/>
        <end position="1084"/>
    </location>
</feature>
<dbReference type="GO" id="GO:0016787">
    <property type="term" value="F:hydrolase activity"/>
    <property type="evidence" value="ECO:0007669"/>
    <property type="project" value="UniProtKB-KW"/>
</dbReference>
<dbReference type="CDD" id="cd17991">
    <property type="entry name" value="DEXHc_TRCF"/>
    <property type="match status" value="1"/>
</dbReference>
<dbReference type="PATRIC" id="fig|761659.10.peg.69"/>
<dbReference type="Proteomes" id="UP000000933">
    <property type="component" value="Chromosome"/>
</dbReference>
<evidence type="ECO:0000256" key="6">
    <source>
        <dbReference type="ARBA" id="ARBA00022806"/>
    </source>
</evidence>
<comment type="subcellular location">
    <subcellularLocation>
        <location evidence="1 13">Cytoplasm</location>
    </subcellularLocation>
</comment>
<keyword evidence="8 13" id="KW-0238">DNA-binding</keyword>
<dbReference type="KEGG" id="srm:SRM_00062"/>
<dbReference type="Pfam" id="PF17757">
    <property type="entry name" value="UvrB_inter"/>
    <property type="match status" value="1"/>
</dbReference>
<dbReference type="GO" id="GO:0003678">
    <property type="term" value="F:DNA helicase activity"/>
    <property type="evidence" value="ECO:0007669"/>
    <property type="project" value="TreeGrafter"/>
</dbReference>
<dbReference type="GO" id="GO:0003684">
    <property type="term" value="F:damaged DNA binding"/>
    <property type="evidence" value="ECO:0007669"/>
    <property type="project" value="InterPro"/>
</dbReference>
<dbReference type="Gene3D" id="3.40.50.300">
    <property type="entry name" value="P-loop containing nucleotide triphosphate hydrolases"/>
    <property type="match status" value="2"/>
</dbReference>
<evidence type="ECO:0000256" key="11">
    <source>
        <dbReference type="ARBA" id="ARBA00061399"/>
    </source>
</evidence>
<dbReference type="GO" id="GO:0006355">
    <property type="term" value="P:regulation of DNA-templated transcription"/>
    <property type="evidence" value="ECO:0007669"/>
    <property type="project" value="UniProtKB-UniRule"/>
</dbReference>
<keyword evidence="2 13" id="KW-0963">Cytoplasm</keyword>
<dbReference type="InterPro" id="IPR027417">
    <property type="entry name" value="P-loop_NTPase"/>
</dbReference>
<dbReference type="Gene3D" id="3.30.2060.10">
    <property type="entry name" value="Penicillin-binding protein 1b domain"/>
    <property type="match status" value="1"/>
</dbReference>
<name>D5H4M8_SALRM</name>
<dbReference type="SMART" id="SM01058">
    <property type="entry name" value="CarD_TRCF"/>
    <property type="match status" value="1"/>
</dbReference>
<dbReference type="PANTHER" id="PTHR47964">
    <property type="entry name" value="ATP-DEPENDENT DNA HELICASE HOMOLOG RECG, CHLOROPLASTIC"/>
    <property type="match status" value="1"/>
</dbReference>
<feature type="compositionally biased region" description="Acidic residues" evidence="14">
    <location>
        <begin position="446"/>
        <end position="455"/>
    </location>
</feature>
<evidence type="ECO:0000256" key="13">
    <source>
        <dbReference type="HAMAP-Rule" id="MF_00969"/>
    </source>
</evidence>
<feature type="region of interest" description="Disordered" evidence="14">
    <location>
        <begin position="482"/>
        <end position="511"/>
    </location>
</feature>
<dbReference type="GO" id="GO:0000716">
    <property type="term" value="P:transcription-coupled nucleotide-excision repair, DNA damage recognition"/>
    <property type="evidence" value="ECO:0007669"/>
    <property type="project" value="UniProtKB-UniRule"/>
</dbReference>
<accession>D5H4M8</accession>
<dbReference type="InterPro" id="IPR037235">
    <property type="entry name" value="TRCF-like_C_D7"/>
</dbReference>
<comment type="similarity">
    <text evidence="10 13">In the N-terminal section; belongs to the UvrB family.</text>
</comment>
<feature type="compositionally biased region" description="Polar residues" evidence="14">
    <location>
        <begin position="484"/>
        <end position="497"/>
    </location>
</feature>
<evidence type="ECO:0000256" key="10">
    <source>
        <dbReference type="ARBA" id="ARBA00061104"/>
    </source>
</evidence>
<dbReference type="InterPro" id="IPR004576">
    <property type="entry name" value="Mfd"/>
</dbReference>
<keyword evidence="6" id="KW-0347">Helicase</keyword>
<evidence type="ECO:0000256" key="4">
    <source>
        <dbReference type="ARBA" id="ARBA00022763"/>
    </source>
</evidence>
<evidence type="ECO:0000256" key="8">
    <source>
        <dbReference type="ARBA" id="ARBA00023125"/>
    </source>
</evidence>
<feature type="region of interest" description="Disordered" evidence="14">
    <location>
        <begin position="441"/>
        <end position="463"/>
    </location>
</feature>
<dbReference type="GO" id="GO:0005737">
    <property type="term" value="C:cytoplasm"/>
    <property type="evidence" value="ECO:0007669"/>
    <property type="project" value="UniProtKB-SubCell"/>
</dbReference>
<dbReference type="SMART" id="SM00490">
    <property type="entry name" value="HELICc"/>
    <property type="match status" value="1"/>
</dbReference>
<dbReference type="InterPro" id="IPR047112">
    <property type="entry name" value="RecG/Mfd"/>
</dbReference>
<proteinExistence type="inferred from homology"/>
<dbReference type="FunFam" id="3.40.50.300:FF:000546">
    <property type="entry name" value="Transcription-repair-coupling factor"/>
    <property type="match status" value="1"/>
</dbReference>
<comment type="function">
    <text evidence="13">Couples transcription and DNA repair by recognizing RNA polymerase (RNAP) stalled at DNA lesions. Mediates ATP-dependent release of RNAP and its truncated transcript from the DNA, and recruitment of nucleotide excision repair machinery to the damaged site.</text>
</comment>
<dbReference type="PROSITE" id="PS51194">
    <property type="entry name" value="HELICASE_CTER"/>
    <property type="match status" value="1"/>
</dbReference>
<dbReference type="SMART" id="SM00982">
    <property type="entry name" value="TRCF"/>
    <property type="match status" value="1"/>
</dbReference>